<evidence type="ECO:0000256" key="2">
    <source>
        <dbReference type="ARBA" id="ARBA00023125"/>
    </source>
</evidence>
<dbReference type="PROSITE" id="PS50977">
    <property type="entry name" value="HTH_TETR_2"/>
    <property type="match status" value="1"/>
</dbReference>
<sequence>MPTSRAEAGSRKEKAAETEQALKAAARRLFAERGYLNTKITDITAAAGRAAGSFYNHFAGKEELLQALLEDFAAEGDTAAEEQAHNPDFTDPEAVRFHVEQYWTFARRNWPVLRAVDQAALVSEDFAGLAARFSAEQRAEIADHLDGFLAAGMRLPSTPDGSLAMMFLTLHGLLEAVQQGTVELTDEQAVDGLTRFVYRGLTGRDY</sequence>
<dbReference type="InterPro" id="IPR009057">
    <property type="entry name" value="Homeodomain-like_sf"/>
</dbReference>
<dbReference type="PRINTS" id="PR00455">
    <property type="entry name" value="HTHTETR"/>
</dbReference>
<dbReference type="Gene3D" id="1.10.357.10">
    <property type="entry name" value="Tetracycline Repressor, domain 2"/>
    <property type="match status" value="1"/>
</dbReference>
<organism evidence="6 7">
    <name type="scientific">Nocardia mexicana</name>
    <dbReference type="NCBI Taxonomy" id="279262"/>
    <lineage>
        <taxon>Bacteria</taxon>
        <taxon>Bacillati</taxon>
        <taxon>Actinomycetota</taxon>
        <taxon>Actinomycetes</taxon>
        <taxon>Mycobacteriales</taxon>
        <taxon>Nocardiaceae</taxon>
        <taxon>Nocardia</taxon>
    </lineage>
</organism>
<dbReference type="RefSeq" id="WP_068018577.1">
    <property type="nucleotide sequence ID" value="NZ_QQAZ01000005.1"/>
</dbReference>
<dbReference type="GO" id="GO:0000976">
    <property type="term" value="F:transcription cis-regulatory region binding"/>
    <property type="evidence" value="ECO:0007669"/>
    <property type="project" value="TreeGrafter"/>
</dbReference>
<evidence type="ECO:0000259" key="5">
    <source>
        <dbReference type="PROSITE" id="PS50977"/>
    </source>
</evidence>
<dbReference type="SUPFAM" id="SSF48498">
    <property type="entry name" value="Tetracyclin repressor-like, C-terminal domain"/>
    <property type="match status" value="1"/>
</dbReference>
<keyword evidence="2 4" id="KW-0238">DNA-binding</keyword>
<evidence type="ECO:0000256" key="4">
    <source>
        <dbReference type="PROSITE-ProRule" id="PRU00335"/>
    </source>
</evidence>
<dbReference type="InterPro" id="IPR050109">
    <property type="entry name" value="HTH-type_TetR-like_transc_reg"/>
</dbReference>
<protein>
    <submittedName>
        <fullName evidence="6">TetR family transcriptional regulator</fullName>
    </submittedName>
</protein>
<keyword evidence="7" id="KW-1185">Reference proteome</keyword>
<dbReference type="Gene3D" id="1.10.10.60">
    <property type="entry name" value="Homeodomain-like"/>
    <property type="match status" value="1"/>
</dbReference>
<keyword evidence="1" id="KW-0805">Transcription regulation</keyword>
<dbReference type="Pfam" id="PF00440">
    <property type="entry name" value="TetR_N"/>
    <property type="match status" value="1"/>
</dbReference>
<evidence type="ECO:0000313" key="7">
    <source>
        <dbReference type="Proteomes" id="UP000255355"/>
    </source>
</evidence>
<dbReference type="OrthoDB" id="3237195at2"/>
<evidence type="ECO:0000256" key="1">
    <source>
        <dbReference type="ARBA" id="ARBA00023015"/>
    </source>
</evidence>
<reference evidence="6 7" key="1">
    <citation type="submission" date="2018-07" db="EMBL/GenBank/DDBJ databases">
        <title>Genomic Encyclopedia of Type Strains, Phase IV (KMG-IV): sequencing the most valuable type-strain genomes for metagenomic binning, comparative biology and taxonomic classification.</title>
        <authorList>
            <person name="Goeker M."/>
        </authorList>
    </citation>
    <scope>NUCLEOTIDE SEQUENCE [LARGE SCALE GENOMIC DNA]</scope>
    <source>
        <strain evidence="6 7">DSM 44952</strain>
    </source>
</reference>
<dbReference type="GO" id="GO:0003700">
    <property type="term" value="F:DNA-binding transcription factor activity"/>
    <property type="evidence" value="ECO:0007669"/>
    <property type="project" value="TreeGrafter"/>
</dbReference>
<dbReference type="InterPro" id="IPR001647">
    <property type="entry name" value="HTH_TetR"/>
</dbReference>
<name>A0A370H3S6_9NOCA</name>
<keyword evidence="3" id="KW-0804">Transcription</keyword>
<feature type="DNA-binding region" description="H-T-H motif" evidence="4">
    <location>
        <begin position="39"/>
        <end position="58"/>
    </location>
</feature>
<evidence type="ECO:0000313" key="6">
    <source>
        <dbReference type="EMBL" id="RDI50803.1"/>
    </source>
</evidence>
<dbReference type="AlphaFoldDB" id="A0A370H3S6"/>
<accession>A0A370H3S6</accession>
<dbReference type="PANTHER" id="PTHR30055:SF234">
    <property type="entry name" value="HTH-TYPE TRANSCRIPTIONAL REGULATOR BETI"/>
    <property type="match status" value="1"/>
</dbReference>
<dbReference type="InterPro" id="IPR036271">
    <property type="entry name" value="Tet_transcr_reg_TetR-rel_C_sf"/>
</dbReference>
<evidence type="ECO:0000256" key="3">
    <source>
        <dbReference type="ARBA" id="ARBA00023163"/>
    </source>
</evidence>
<feature type="domain" description="HTH tetR-type" evidence="5">
    <location>
        <begin position="16"/>
        <end position="76"/>
    </location>
</feature>
<comment type="caution">
    <text evidence="6">The sequence shown here is derived from an EMBL/GenBank/DDBJ whole genome shotgun (WGS) entry which is preliminary data.</text>
</comment>
<dbReference type="EMBL" id="QQAZ01000005">
    <property type="protein sequence ID" value="RDI50803.1"/>
    <property type="molecule type" value="Genomic_DNA"/>
</dbReference>
<proteinExistence type="predicted"/>
<dbReference type="PANTHER" id="PTHR30055">
    <property type="entry name" value="HTH-TYPE TRANSCRIPTIONAL REGULATOR RUTR"/>
    <property type="match status" value="1"/>
</dbReference>
<gene>
    <name evidence="6" type="ORF">DFR68_105280</name>
</gene>
<dbReference type="Proteomes" id="UP000255355">
    <property type="component" value="Unassembled WGS sequence"/>
</dbReference>
<dbReference type="STRING" id="1210089.GCA_001613165_02505"/>
<dbReference type="SUPFAM" id="SSF46689">
    <property type="entry name" value="Homeodomain-like"/>
    <property type="match status" value="1"/>
</dbReference>